<dbReference type="eggNOG" id="ENOG502TK2W">
    <property type="taxonomic scope" value="Eukaryota"/>
</dbReference>
<reference evidence="2" key="1">
    <citation type="submission" date="2016-11" db="UniProtKB">
        <authorList>
            <consortium name="WormBaseParasite"/>
        </authorList>
    </citation>
    <scope>IDENTIFICATION</scope>
</reference>
<dbReference type="AlphaFoldDB" id="A0A1I7TT81"/>
<dbReference type="Proteomes" id="UP000095282">
    <property type="component" value="Unplaced"/>
</dbReference>
<proteinExistence type="predicted"/>
<accession>A0A1I7TT81</accession>
<evidence type="ECO:0000313" key="1">
    <source>
        <dbReference type="Proteomes" id="UP000095282"/>
    </source>
</evidence>
<name>A0A1I7TT81_9PELO</name>
<evidence type="ECO:0000313" key="2">
    <source>
        <dbReference type="WBParaSite" id="Csp11.Scaffold629.g11541.t1"/>
    </source>
</evidence>
<organism evidence="1 2">
    <name type="scientific">Caenorhabditis tropicalis</name>
    <dbReference type="NCBI Taxonomy" id="1561998"/>
    <lineage>
        <taxon>Eukaryota</taxon>
        <taxon>Metazoa</taxon>
        <taxon>Ecdysozoa</taxon>
        <taxon>Nematoda</taxon>
        <taxon>Chromadorea</taxon>
        <taxon>Rhabditida</taxon>
        <taxon>Rhabditina</taxon>
        <taxon>Rhabditomorpha</taxon>
        <taxon>Rhabditoidea</taxon>
        <taxon>Rhabditidae</taxon>
        <taxon>Peloderinae</taxon>
        <taxon>Caenorhabditis</taxon>
    </lineage>
</organism>
<protein>
    <submittedName>
        <fullName evidence="2">Secreted protein</fullName>
    </submittedName>
</protein>
<sequence>MDREKKERDDRHSRPHLPWRTAALLTVETITVNAKATARMAETRCILDIPLCDTSNYAYDSRPQGPRGFGRNLIAYLTIMTLVSQAFAFQPQICGFQDGGNVFVPPPILPCEEPQTQIIFTKADLYEVRSDPMKQIAHACYKNAFQVKTCVFVLFDNYKLRYKSLESYSIILGSSLDRSL</sequence>
<keyword evidence="1" id="KW-1185">Reference proteome</keyword>
<dbReference type="WBParaSite" id="Csp11.Scaffold629.g11541.t1">
    <property type="protein sequence ID" value="Csp11.Scaffold629.g11541.t1"/>
    <property type="gene ID" value="Csp11.Scaffold629.g11541"/>
</dbReference>